<dbReference type="GO" id="GO:0005789">
    <property type="term" value="C:endoplasmic reticulum membrane"/>
    <property type="evidence" value="ECO:0007669"/>
    <property type="project" value="UniProtKB-SubCell"/>
</dbReference>
<dbReference type="InterPro" id="IPR005606">
    <property type="entry name" value="Sec20"/>
</dbReference>
<feature type="transmembrane region" description="Helical" evidence="10">
    <location>
        <begin position="82"/>
        <end position="99"/>
    </location>
</feature>
<reference evidence="12" key="1">
    <citation type="submission" date="2020-05" db="EMBL/GenBank/DDBJ databases">
        <title>Phylogenomic resolution of chytrid fungi.</title>
        <authorList>
            <person name="Stajich J.E."/>
            <person name="Amses K."/>
            <person name="Simmons R."/>
            <person name="Seto K."/>
            <person name="Myers J."/>
            <person name="Bonds A."/>
            <person name="Quandt C.A."/>
            <person name="Barry K."/>
            <person name="Liu P."/>
            <person name="Grigoriev I."/>
            <person name="Longcore J.E."/>
            <person name="James T.Y."/>
        </authorList>
    </citation>
    <scope>NUCLEOTIDE SEQUENCE</scope>
    <source>
        <strain evidence="12">JEL0379</strain>
    </source>
</reference>
<proteinExistence type="inferred from homology"/>
<evidence type="ECO:0000256" key="2">
    <source>
        <dbReference type="ARBA" id="ARBA00022448"/>
    </source>
</evidence>
<dbReference type="GO" id="GO:0006890">
    <property type="term" value="P:retrograde vesicle-mediated transport, Golgi to endoplasmic reticulum"/>
    <property type="evidence" value="ECO:0007669"/>
    <property type="project" value="InterPro"/>
</dbReference>
<keyword evidence="13" id="KW-1185">Reference proteome</keyword>
<dbReference type="InterPro" id="IPR056173">
    <property type="entry name" value="Sec20_C"/>
</dbReference>
<dbReference type="AlphaFoldDB" id="A0AAD5XS00"/>
<keyword evidence="7" id="KW-0175">Coiled coil</keyword>
<keyword evidence="4" id="KW-0256">Endoplasmic reticulum</keyword>
<evidence type="ECO:0000259" key="11">
    <source>
        <dbReference type="Pfam" id="PF03908"/>
    </source>
</evidence>
<evidence type="ECO:0000256" key="6">
    <source>
        <dbReference type="ARBA" id="ARBA00022989"/>
    </source>
</evidence>
<dbReference type="PANTHER" id="PTHR12825:SF0">
    <property type="entry name" value="VESICLE TRANSPORT PROTEIN SEC20"/>
    <property type="match status" value="1"/>
</dbReference>
<protein>
    <submittedName>
        <fullName evidence="12">Vesicle transport protein S20</fullName>
    </submittedName>
</protein>
<comment type="similarity">
    <text evidence="9">Belongs to the SEC20 family.</text>
</comment>
<evidence type="ECO:0000256" key="8">
    <source>
        <dbReference type="ARBA" id="ARBA00023136"/>
    </source>
</evidence>
<feature type="domain" description="Sec20 C-terminal" evidence="11">
    <location>
        <begin position="13"/>
        <end position="103"/>
    </location>
</feature>
<keyword evidence="8 10" id="KW-0472">Membrane</keyword>
<comment type="caution">
    <text evidence="12">The sequence shown here is derived from an EMBL/GenBank/DDBJ whole genome shotgun (WGS) entry which is preliminary data.</text>
</comment>
<organism evidence="12 13">
    <name type="scientific">Geranomyces variabilis</name>
    <dbReference type="NCBI Taxonomy" id="109894"/>
    <lineage>
        <taxon>Eukaryota</taxon>
        <taxon>Fungi</taxon>
        <taxon>Fungi incertae sedis</taxon>
        <taxon>Chytridiomycota</taxon>
        <taxon>Chytridiomycota incertae sedis</taxon>
        <taxon>Chytridiomycetes</taxon>
        <taxon>Spizellomycetales</taxon>
        <taxon>Powellomycetaceae</taxon>
        <taxon>Geranomyces</taxon>
    </lineage>
</organism>
<evidence type="ECO:0000313" key="12">
    <source>
        <dbReference type="EMBL" id="KAJ3177614.1"/>
    </source>
</evidence>
<dbReference type="Proteomes" id="UP001212152">
    <property type="component" value="Unassembled WGS sequence"/>
</dbReference>
<dbReference type="EMBL" id="JADGJQ010000032">
    <property type="protein sequence ID" value="KAJ3177614.1"/>
    <property type="molecule type" value="Genomic_DNA"/>
</dbReference>
<evidence type="ECO:0000256" key="3">
    <source>
        <dbReference type="ARBA" id="ARBA00022692"/>
    </source>
</evidence>
<keyword evidence="3 10" id="KW-0812">Transmembrane</keyword>
<dbReference type="Pfam" id="PF03908">
    <property type="entry name" value="Sec20"/>
    <property type="match status" value="1"/>
</dbReference>
<name>A0AAD5XS00_9FUNG</name>
<evidence type="ECO:0000256" key="9">
    <source>
        <dbReference type="ARBA" id="ARBA00037934"/>
    </source>
</evidence>
<accession>A0AAD5XS00</accession>
<evidence type="ECO:0000256" key="5">
    <source>
        <dbReference type="ARBA" id="ARBA00022892"/>
    </source>
</evidence>
<evidence type="ECO:0000256" key="1">
    <source>
        <dbReference type="ARBA" id="ARBA00004163"/>
    </source>
</evidence>
<dbReference type="PANTHER" id="PTHR12825">
    <property type="entry name" value="BNIP1-RELATED"/>
    <property type="match status" value="1"/>
</dbReference>
<sequence length="125" mass="14151">MAKMQDANSALQASSELTSSLSQALGMLSNEVAKSEEMTKTLGDSTQVMQKTSNEYRTLSMAVRSSRQLITKLQRRDWTDRLLLLFGLLVFTLTVLSILRRRLWIWVPGWKTLTGQCAEGDFLCF</sequence>
<evidence type="ECO:0000313" key="13">
    <source>
        <dbReference type="Proteomes" id="UP001212152"/>
    </source>
</evidence>
<evidence type="ECO:0000256" key="7">
    <source>
        <dbReference type="ARBA" id="ARBA00023054"/>
    </source>
</evidence>
<dbReference type="GO" id="GO:0005484">
    <property type="term" value="F:SNAP receptor activity"/>
    <property type="evidence" value="ECO:0007669"/>
    <property type="project" value="InterPro"/>
</dbReference>
<gene>
    <name evidence="12" type="primary">BNIP1</name>
    <name evidence="12" type="ORF">HDU87_004367</name>
</gene>
<keyword evidence="6 10" id="KW-1133">Transmembrane helix</keyword>
<evidence type="ECO:0000256" key="10">
    <source>
        <dbReference type="SAM" id="Phobius"/>
    </source>
</evidence>
<dbReference type="GO" id="GO:0031201">
    <property type="term" value="C:SNARE complex"/>
    <property type="evidence" value="ECO:0007669"/>
    <property type="project" value="TreeGrafter"/>
</dbReference>
<keyword evidence="2" id="KW-0813">Transport</keyword>
<keyword evidence="5" id="KW-0931">ER-Golgi transport</keyword>
<comment type="subcellular location">
    <subcellularLocation>
        <location evidence="1">Endoplasmic reticulum membrane</location>
        <topology evidence="1">Single-pass type IV membrane protein</topology>
    </subcellularLocation>
</comment>
<evidence type="ECO:0000256" key="4">
    <source>
        <dbReference type="ARBA" id="ARBA00022824"/>
    </source>
</evidence>